<comment type="caution">
    <text evidence="2">The sequence shown here is derived from an EMBL/GenBank/DDBJ whole genome shotgun (WGS) entry which is preliminary data.</text>
</comment>
<accession>A0A919N3J4</accession>
<evidence type="ECO:0000313" key="3">
    <source>
        <dbReference type="Proteomes" id="UP000629619"/>
    </source>
</evidence>
<name>A0A919N3J4_9ACTN</name>
<dbReference type="EMBL" id="BOMW01000013">
    <property type="protein sequence ID" value="GIF03733.1"/>
    <property type="molecule type" value="Genomic_DNA"/>
</dbReference>
<protein>
    <submittedName>
        <fullName evidence="2">Uncharacterized protein</fullName>
    </submittedName>
</protein>
<feature type="region of interest" description="Disordered" evidence="1">
    <location>
        <begin position="56"/>
        <end position="89"/>
    </location>
</feature>
<sequence>MKHRLTVALAVVRFLANQVTERGGVRQLAGGLSSQAWWDVPVAEVATLHSTRHARAGYLESKRDQRHHPRPGGRRDGPHRALDGRAVHR</sequence>
<dbReference type="RefSeq" id="WP_203677494.1">
    <property type="nucleotide sequence ID" value="NZ_BOMW01000013.1"/>
</dbReference>
<dbReference type="Proteomes" id="UP000629619">
    <property type="component" value="Unassembled WGS sequence"/>
</dbReference>
<reference evidence="2" key="1">
    <citation type="submission" date="2021-01" db="EMBL/GenBank/DDBJ databases">
        <title>Whole genome shotgun sequence of Actinoplanes siamensis NBRC 109076.</title>
        <authorList>
            <person name="Komaki H."/>
            <person name="Tamura T."/>
        </authorList>
    </citation>
    <scope>NUCLEOTIDE SEQUENCE</scope>
    <source>
        <strain evidence="2">NBRC 109076</strain>
    </source>
</reference>
<gene>
    <name evidence="2" type="ORF">Asi03nite_12710</name>
</gene>
<evidence type="ECO:0000256" key="1">
    <source>
        <dbReference type="SAM" id="MobiDB-lite"/>
    </source>
</evidence>
<dbReference type="AlphaFoldDB" id="A0A919N3J4"/>
<evidence type="ECO:0000313" key="2">
    <source>
        <dbReference type="EMBL" id="GIF03733.1"/>
    </source>
</evidence>
<organism evidence="2 3">
    <name type="scientific">Actinoplanes siamensis</name>
    <dbReference type="NCBI Taxonomy" id="1223317"/>
    <lineage>
        <taxon>Bacteria</taxon>
        <taxon>Bacillati</taxon>
        <taxon>Actinomycetota</taxon>
        <taxon>Actinomycetes</taxon>
        <taxon>Micromonosporales</taxon>
        <taxon>Micromonosporaceae</taxon>
        <taxon>Actinoplanes</taxon>
    </lineage>
</organism>
<proteinExistence type="predicted"/>
<keyword evidence="3" id="KW-1185">Reference proteome</keyword>
<feature type="compositionally biased region" description="Basic and acidic residues" evidence="1">
    <location>
        <begin position="73"/>
        <end position="89"/>
    </location>
</feature>